<gene>
    <name evidence="2" type="ORF">AOQ84DRAFT_228549</name>
</gene>
<keyword evidence="3" id="KW-1185">Reference proteome</keyword>
<feature type="region of interest" description="Disordered" evidence="1">
    <location>
        <begin position="1"/>
        <end position="31"/>
    </location>
</feature>
<protein>
    <submittedName>
        <fullName evidence="2">Uncharacterized protein</fullName>
    </submittedName>
</protein>
<organism evidence="2 3">
    <name type="scientific">Glonium stellatum</name>
    <dbReference type="NCBI Taxonomy" id="574774"/>
    <lineage>
        <taxon>Eukaryota</taxon>
        <taxon>Fungi</taxon>
        <taxon>Dikarya</taxon>
        <taxon>Ascomycota</taxon>
        <taxon>Pezizomycotina</taxon>
        <taxon>Dothideomycetes</taxon>
        <taxon>Pleosporomycetidae</taxon>
        <taxon>Gloniales</taxon>
        <taxon>Gloniaceae</taxon>
        <taxon>Glonium</taxon>
    </lineage>
</organism>
<evidence type="ECO:0000313" key="3">
    <source>
        <dbReference type="Proteomes" id="UP000250140"/>
    </source>
</evidence>
<evidence type="ECO:0000313" key="2">
    <source>
        <dbReference type="EMBL" id="OCL11946.1"/>
    </source>
</evidence>
<feature type="compositionally biased region" description="Polar residues" evidence="1">
    <location>
        <begin position="1"/>
        <end position="10"/>
    </location>
</feature>
<evidence type="ECO:0000256" key="1">
    <source>
        <dbReference type="SAM" id="MobiDB-lite"/>
    </source>
</evidence>
<proteinExistence type="predicted"/>
<dbReference type="Proteomes" id="UP000250140">
    <property type="component" value="Unassembled WGS sequence"/>
</dbReference>
<sequence length="460" mass="48247">MRRPASSGQRHSVACGGRSSTAEGDMGIRPRPGRWRSAGVLWRSLALSGWQAITKIAASALEGGAHEMRKKGDGGAETDEIDLAYLNIRPVLLIALAATLGKCERAMLRECKHVVSGKDKRQKRSWAVVLNRVSSGDRRELLHSATGPTGPTSKALACVFRGATVAGEMLCFFAMLFCYAAGRALAAAMARAMQRQSAAVTPKAHGSEYRKRARAVGARGPERERAVQWPTVGLALGLALACAEGSLCHLALTVSVPSSDAQARQPGILAAHHRPPPPTTARHAHLPRHGACGLPAGFLLLDKSEAGLFPFPPFPLPFFFSRALLVLSCAPGQPAVFRAPSAVSLFALPPTAPSPAHPPAHPRLTDFGGLAGRHTLLNSAHVYPLASHSLKIAVTLGKPAIRTPTPASNSSLPSSLAIGFPSLPPTHAWPQPLLPLAGTGTGTGTVHRPSPIACFPVSAQ</sequence>
<reference evidence="2 3" key="1">
    <citation type="journal article" date="2016" name="Nat. Commun.">
        <title>Ectomycorrhizal ecology is imprinted in the genome of the dominant symbiotic fungus Cenococcum geophilum.</title>
        <authorList>
            <consortium name="DOE Joint Genome Institute"/>
            <person name="Peter M."/>
            <person name="Kohler A."/>
            <person name="Ohm R.A."/>
            <person name="Kuo A."/>
            <person name="Krutzmann J."/>
            <person name="Morin E."/>
            <person name="Arend M."/>
            <person name="Barry K.W."/>
            <person name="Binder M."/>
            <person name="Choi C."/>
            <person name="Clum A."/>
            <person name="Copeland A."/>
            <person name="Grisel N."/>
            <person name="Haridas S."/>
            <person name="Kipfer T."/>
            <person name="LaButti K."/>
            <person name="Lindquist E."/>
            <person name="Lipzen A."/>
            <person name="Maire R."/>
            <person name="Meier B."/>
            <person name="Mihaltcheva S."/>
            <person name="Molinier V."/>
            <person name="Murat C."/>
            <person name="Poggeler S."/>
            <person name="Quandt C.A."/>
            <person name="Sperisen C."/>
            <person name="Tritt A."/>
            <person name="Tisserant E."/>
            <person name="Crous P.W."/>
            <person name="Henrissat B."/>
            <person name="Nehls U."/>
            <person name="Egli S."/>
            <person name="Spatafora J.W."/>
            <person name="Grigoriev I.V."/>
            <person name="Martin F.M."/>
        </authorList>
    </citation>
    <scope>NUCLEOTIDE SEQUENCE [LARGE SCALE GENOMIC DNA]</scope>
    <source>
        <strain evidence="2 3">CBS 207.34</strain>
    </source>
</reference>
<accession>A0A8E2F7L9</accession>
<dbReference type="EMBL" id="KV748955">
    <property type="protein sequence ID" value="OCL11946.1"/>
    <property type="molecule type" value="Genomic_DNA"/>
</dbReference>
<name>A0A8E2F7L9_9PEZI</name>
<dbReference type="AlphaFoldDB" id="A0A8E2F7L9"/>